<proteinExistence type="predicted"/>
<accession>E6NB27</accession>
<sequence length="121" mass="13402">MVGKPSLLFVKAVNEKGVEHRYYSHYGGGTGKLNIVVPSWLAGKGDKIQVFFKVISDEEFVHLIPEIVVDGGKDKPPFVIQKFDSEGSVLKLMVRQGPIILAHPIYSSRQATKRSAYITTT</sequence>
<gene>
    <name evidence="1" type="ORF">HGMM_F08G03C32</name>
</gene>
<evidence type="ECO:0000313" key="1">
    <source>
        <dbReference type="EMBL" id="BAJ49533.1"/>
    </source>
</evidence>
<dbReference type="EMBL" id="AP011895">
    <property type="protein sequence ID" value="BAJ49533.1"/>
    <property type="molecule type" value="Genomic_DNA"/>
</dbReference>
<protein>
    <submittedName>
        <fullName evidence="1">Uncharacterized protein</fullName>
    </submittedName>
</protein>
<reference evidence="1" key="1">
    <citation type="journal article" date="2005" name="Environ. Microbiol.">
        <title>Genetic and functional properties of uncultivated thermophilic crenarchaeotes from a subsurface gold mine as revealed by analysis of genome fragments.</title>
        <authorList>
            <person name="Nunoura T."/>
            <person name="Hirayama H."/>
            <person name="Takami H."/>
            <person name="Oida H."/>
            <person name="Nishi S."/>
            <person name="Shimamura S."/>
            <person name="Suzuki Y."/>
            <person name="Inagaki F."/>
            <person name="Takai K."/>
            <person name="Nealson K.H."/>
            <person name="Horikoshi K."/>
        </authorList>
    </citation>
    <scope>NUCLEOTIDE SEQUENCE</scope>
</reference>
<name>E6NB27_CALS0</name>
<reference evidence="1" key="2">
    <citation type="journal article" date="2011" name="Nucleic Acids Res.">
        <title>Insights into the evolution of Archaea and eukaryotic protein modifier systems revealed by the genome of a novel archaeal group.</title>
        <authorList>
            <person name="Nunoura T."/>
            <person name="Takaki Y."/>
            <person name="Kakuta J."/>
            <person name="Nishi S."/>
            <person name="Sugahara J."/>
            <person name="Kazama H."/>
            <person name="Chee G."/>
            <person name="Hattori M."/>
            <person name="Kanai A."/>
            <person name="Atomi H."/>
            <person name="Takai K."/>
            <person name="Takami H."/>
        </authorList>
    </citation>
    <scope>NUCLEOTIDE SEQUENCE</scope>
</reference>
<organism evidence="1">
    <name type="scientific">Caldiarchaeum subterraneum</name>
    <dbReference type="NCBI Taxonomy" id="311458"/>
    <lineage>
        <taxon>Archaea</taxon>
        <taxon>Nitrososphaerota</taxon>
        <taxon>Candidatus Caldarchaeales</taxon>
        <taxon>Candidatus Caldarchaeaceae</taxon>
        <taxon>Candidatus Caldarchaeum</taxon>
    </lineage>
</organism>
<dbReference type="AlphaFoldDB" id="E6NB27"/>